<sequence length="64" mass="7659">MIRINQLIIDDYKNKLSLLVKERENNDWETINLEDIDKPSTSQNKWRGFLIICVSLFYKVTNLD</sequence>
<dbReference type="EMBL" id="AP026933">
    <property type="protein sequence ID" value="BDT03188.1"/>
    <property type="molecule type" value="Genomic_DNA"/>
</dbReference>
<evidence type="ECO:0000313" key="1">
    <source>
        <dbReference type="EMBL" id="BDT03188.1"/>
    </source>
</evidence>
<accession>A0ABM8BU09</accession>
<name>A0ABM8BU09_9MOLU</name>
<reference evidence="1 2" key="1">
    <citation type="journal article" date="2022" name="Front. Microbiol.">
        <title>Male-killing mechanisms vary between Spiroplasma species.</title>
        <authorList>
            <person name="Arai H."/>
            <person name="Inoue M."/>
            <person name="Kageyama D."/>
        </authorList>
    </citation>
    <scope>NUCLEOTIDE SEQUENCE [LARGE SCALE GENOMIC DNA]</scope>
    <source>
        <strain evidence="2">sHm</strain>
    </source>
</reference>
<proteinExistence type="predicted"/>
<organism evidence="1 2">
    <name type="scientific">Spiroplasma ixodetis</name>
    <dbReference type="NCBI Taxonomy" id="2141"/>
    <lineage>
        <taxon>Bacteria</taxon>
        <taxon>Bacillati</taxon>
        <taxon>Mycoplasmatota</taxon>
        <taxon>Mollicutes</taxon>
        <taxon>Entomoplasmatales</taxon>
        <taxon>Spiroplasmataceae</taxon>
        <taxon>Spiroplasma</taxon>
    </lineage>
</organism>
<keyword evidence="2" id="KW-1185">Reference proteome</keyword>
<protein>
    <submittedName>
        <fullName evidence="1">Uncharacterized protein</fullName>
    </submittedName>
</protein>
<evidence type="ECO:0000313" key="2">
    <source>
        <dbReference type="Proteomes" id="UP001163387"/>
    </source>
</evidence>
<dbReference type="Proteomes" id="UP001163387">
    <property type="component" value="Chromosome"/>
</dbReference>
<gene>
    <name evidence="1" type="ORF">SHM_08340</name>
</gene>